<sequence length="825" mass="90567">MSSSAETIDEMAKAQLRAQRKFINPNLVSLKFMLFFFFGGIGCLVPFLPLHMDTVGLSKAESRTISMLAPLVALLGPLIAGPLADRIAASRLRKLHRQNQRSVSSQNLANGNGVAGTKTESNGAATTTTASSSDCAGTDKKPLHKKQQLQKNGHMLGHYKECEGEGRYLRVMIATCCLFSALFYSLLVLVPQVHRIDRPNELGPSVKLACDEHGGFVHQERCENMFGCHRWADEDSVGLLQLKGCRYACYPSDVRRIRGKYPPTQAGSSSTYALNARPGVEVLEDAAMLDSPASGSRDNNRPKIGLMPLQDTVGYTELSTMMDTRESRSKQPRASEWQLLKKSAAPHVCYEDATRDGRGKICHVFTDIDESELPGHGVLAINVSLRQAVNPEANDEWCSYPIAQPFNCRIPGELADKYRSSSGNVSCLVECRIEQPYDDDLLDRSVLAESQCRQVMGNEQLTFWMYLAIRCLADIFPTAALALIDAAIVIATRETSSGRGDVGRQLAFGCLGLSAFGALAGFGARELREVLGTGVQYGPSLALAVHAVLMLLAASCALTAERMPLGPPEWWWHTRSGMLAVPLSSVRRYGAESVALFLLLCVLGSFASAIDAYLPLHLVHLKADEFEIGVALTIGALPAVLFLWKSEHFVDYCGHSNLLITAFIMYILRFTGLSLVPDVWWALISEALELFTLEIMWVTAVLYFRHLIPRQMTATGQALPVMAHFCIGRAIGALIGACTDKISWADEIEAMRFIYQCMAIAAAIIAILYFVFYHCILKPRCHAQTVQSIGPKQPPTVAQAMNGNGNYTPLKVYHNGLGRKGQFRY</sequence>
<keyword evidence="2" id="KW-1185">Reference proteome</keyword>
<reference evidence="1" key="1">
    <citation type="submission" date="2023-04" db="EMBL/GenBank/DDBJ databases">
        <title>A chromosome-level genome assembly of the parasitoid wasp Eretmocerus hayati.</title>
        <authorList>
            <person name="Zhong Y."/>
            <person name="Liu S."/>
            <person name="Liu Y."/>
        </authorList>
    </citation>
    <scope>NUCLEOTIDE SEQUENCE</scope>
    <source>
        <strain evidence="1">ZJU_SS_LIU_2023</strain>
    </source>
</reference>
<evidence type="ECO:0000313" key="2">
    <source>
        <dbReference type="Proteomes" id="UP001239111"/>
    </source>
</evidence>
<proteinExistence type="predicted"/>
<dbReference type="EMBL" id="CM056742">
    <property type="protein sequence ID" value="KAJ8678990.1"/>
    <property type="molecule type" value="Genomic_DNA"/>
</dbReference>
<evidence type="ECO:0000313" key="1">
    <source>
        <dbReference type="EMBL" id="KAJ8678990.1"/>
    </source>
</evidence>
<comment type="caution">
    <text evidence="1">The sequence shown here is derived from an EMBL/GenBank/DDBJ whole genome shotgun (WGS) entry which is preliminary data.</text>
</comment>
<accession>A0ACC2PB55</accession>
<name>A0ACC2PB55_9HYME</name>
<dbReference type="Proteomes" id="UP001239111">
    <property type="component" value="Chromosome 2"/>
</dbReference>
<gene>
    <name evidence="1" type="ORF">QAD02_014777</name>
</gene>
<protein>
    <submittedName>
        <fullName evidence="1">Uncharacterized protein</fullName>
    </submittedName>
</protein>
<organism evidence="1 2">
    <name type="scientific">Eretmocerus hayati</name>
    <dbReference type="NCBI Taxonomy" id="131215"/>
    <lineage>
        <taxon>Eukaryota</taxon>
        <taxon>Metazoa</taxon>
        <taxon>Ecdysozoa</taxon>
        <taxon>Arthropoda</taxon>
        <taxon>Hexapoda</taxon>
        <taxon>Insecta</taxon>
        <taxon>Pterygota</taxon>
        <taxon>Neoptera</taxon>
        <taxon>Endopterygota</taxon>
        <taxon>Hymenoptera</taxon>
        <taxon>Apocrita</taxon>
        <taxon>Proctotrupomorpha</taxon>
        <taxon>Chalcidoidea</taxon>
        <taxon>Aphelinidae</taxon>
        <taxon>Aphelininae</taxon>
        <taxon>Eretmocerus</taxon>
    </lineage>
</organism>